<protein>
    <recommendedName>
        <fullName evidence="9">Transport permease protein</fullName>
    </recommendedName>
</protein>
<keyword evidence="12" id="KW-1185">Reference proteome</keyword>
<gene>
    <name evidence="11" type="ORF">GNZ21_11660</name>
</gene>
<proteinExistence type="inferred from homology"/>
<feature type="transmembrane region" description="Helical" evidence="9">
    <location>
        <begin position="223"/>
        <end position="241"/>
    </location>
</feature>
<feature type="transmembrane region" description="Helical" evidence="9">
    <location>
        <begin position="281"/>
        <end position="302"/>
    </location>
</feature>
<dbReference type="PANTHER" id="PTHR30413">
    <property type="entry name" value="INNER MEMBRANE TRANSPORT PERMEASE"/>
    <property type="match status" value="1"/>
</dbReference>
<feature type="transmembrane region" description="Helical" evidence="9">
    <location>
        <begin position="99"/>
        <end position="116"/>
    </location>
</feature>
<keyword evidence="3 9" id="KW-0813">Transport</keyword>
<evidence type="ECO:0000256" key="3">
    <source>
        <dbReference type="ARBA" id="ARBA00022448"/>
    </source>
</evidence>
<keyword evidence="8 9" id="KW-0472">Membrane</keyword>
<evidence type="ECO:0000313" key="12">
    <source>
        <dbReference type="Proteomes" id="UP000460157"/>
    </source>
</evidence>
<dbReference type="InterPro" id="IPR047817">
    <property type="entry name" value="ABC2_TM_bact-type"/>
</dbReference>
<dbReference type="Pfam" id="PF01061">
    <property type="entry name" value="ABC2_membrane"/>
    <property type="match status" value="1"/>
</dbReference>
<dbReference type="GO" id="GO:0140359">
    <property type="term" value="F:ABC-type transporter activity"/>
    <property type="evidence" value="ECO:0007669"/>
    <property type="project" value="InterPro"/>
</dbReference>
<evidence type="ECO:0000256" key="2">
    <source>
        <dbReference type="ARBA" id="ARBA00007783"/>
    </source>
</evidence>
<evidence type="ECO:0000256" key="1">
    <source>
        <dbReference type="ARBA" id="ARBA00004429"/>
    </source>
</evidence>
<keyword evidence="4 9" id="KW-1003">Cell membrane</keyword>
<sequence>MAAPAAEQRHTPRFELGPARIVQMDGSKLVRVGARPGFFQYLREIWRFRHFLQYDAHARTSSQNNLDSMGRVWMVLNPLLQAAVYFFIFGYILETHRGVVNFIGYLIIGVLTFRFIQGAVVSGSNSIASNQNVVQSFNFPRATLPISSTIRELFATVPTFVVMALLVYFIGDYQIGDMERAPITLDWKWLMFFPAIFLALLVMTGISLVLARLVAQFNDMKHIISIGVRLWFYASAVIFSVDRFADRGHDWIMTVMHFNPAFCVLDIIRDAWMYDGIGEPFRWAVLGGWAAGAMVIGMIIFWRGEETYGRER</sequence>
<dbReference type="Proteomes" id="UP000460157">
    <property type="component" value="Unassembled WGS sequence"/>
</dbReference>
<dbReference type="EMBL" id="WRPM01000084">
    <property type="protein sequence ID" value="MVT27007.1"/>
    <property type="molecule type" value="Genomic_DNA"/>
</dbReference>
<name>A0A7K1UKH9_9MICC</name>
<keyword evidence="6 9" id="KW-0812">Transmembrane</keyword>
<comment type="similarity">
    <text evidence="2 9">Belongs to the ABC-2 integral membrane protein family.</text>
</comment>
<keyword evidence="5" id="KW-0997">Cell inner membrane</keyword>
<dbReference type="RefSeq" id="WP_157324547.1">
    <property type="nucleotide sequence ID" value="NZ_BMFX01000030.1"/>
</dbReference>
<dbReference type="GO" id="GO:0005886">
    <property type="term" value="C:plasma membrane"/>
    <property type="evidence" value="ECO:0007669"/>
    <property type="project" value="UniProtKB-SubCell"/>
</dbReference>
<evidence type="ECO:0000256" key="4">
    <source>
        <dbReference type="ARBA" id="ARBA00022475"/>
    </source>
</evidence>
<evidence type="ECO:0000256" key="8">
    <source>
        <dbReference type="ARBA" id="ARBA00023136"/>
    </source>
</evidence>
<feature type="transmembrane region" description="Helical" evidence="9">
    <location>
        <begin position="191"/>
        <end position="211"/>
    </location>
</feature>
<comment type="caution">
    <text evidence="11">The sequence shown here is derived from an EMBL/GenBank/DDBJ whole genome shotgun (WGS) entry which is preliminary data.</text>
</comment>
<feature type="transmembrane region" description="Helical" evidence="9">
    <location>
        <begin position="72"/>
        <end position="93"/>
    </location>
</feature>
<evidence type="ECO:0000259" key="10">
    <source>
        <dbReference type="PROSITE" id="PS51012"/>
    </source>
</evidence>
<evidence type="ECO:0000256" key="9">
    <source>
        <dbReference type="RuleBase" id="RU361157"/>
    </source>
</evidence>
<dbReference type="GO" id="GO:0015920">
    <property type="term" value="P:lipopolysaccharide transport"/>
    <property type="evidence" value="ECO:0007669"/>
    <property type="project" value="TreeGrafter"/>
</dbReference>
<evidence type="ECO:0000256" key="7">
    <source>
        <dbReference type="ARBA" id="ARBA00022989"/>
    </source>
</evidence>
<dbReference type="InterPro" id="IPR013525">
    <property type="entry name" value="ABC2_TM"/>
</dbReference>
<feature type="transmembrane region" description="Helical" evidence="9">
    <location>
        <begin position="153"/>
        <end position="171"/>
    </location>
</feature>
<evidence type="ECO:0000256" key="5">
    <source>
        <dbReference type="ARBA" id="ARBA00022519"/>
    </source>
</evidence>
<evidence type="ECO:0000256" key="6">
    <source>
        <dbReference type="ARBA" id="ARBA00022692"/>
    </source>
</evidence>
<keyword evidence="7 9" id="KW-1133">Transmembrane helix</keyword>
<dbReference type="PANTHER" id="PTHR30413:SF8">
    <property type="entry name" value="TRANSPORT PERMEASE PROTEIN"/>
    <property type="match status" value="1"/>
</dbReference>
<evidence type="ECO:0000313" key="11">
    <source>
        <dbReference type="EMBL" id="MVT27007.1"/>
    </source>
</evidence>
<dbReference type="AlphaFoldDB" id="A0A7K1UKH9"/>
<dbReference type="PROSITE" id="PS51012">
    <property type="entry name" value="ABC_TM2"/>
    <property type="match status" value="1"/>
</dbReference>
<feature type="domain" description="ABC transmembrane type-2" evidence="10">
    <location>
        <begin position="69"/>
        <end position="304"/>
    </location>
</feature>
<accession>A0A7K1UKH9</accession>
<organism evidence="11 12">
    <name type="scientific">Nesterenkonia alkaliphila</name>
    <dbReference type="NCBI Taxonomy" id="1463631"/>
    <lineage>
        <taxon>Bacteria</taxon>
        <taxon>Bacillati</taxon>
        <taxon>Actinomycetota</taxon>
        <taxon>Actinomycetes</taxon>
        <taxon>Micrococcales</taxon>
        <taxon>Micrococcaceae</taxon>
        <taxon>Nesterenkonia</taxon>
    </lineage>
</organism>
<comment type="subcellular location">
    <subcellularLocation>
        <location evidence="1">Cell inner membrane</location>
        <topology evidence="1">Multi-pass membrane protein</topology>
    </subcellularLocation>
    <subcellularLocation>
        <location evidence="9">Cell membrane</location>
        <topology evidence="9">Multi-pass membrane protein</topology>
    </subcellularLocation>
</comment>
<dbReference type="OrthoDB" id="4186295at2"/>
<reference evidence="11 12" key="1">
    <citation type="submission" date="2019-12" db="EMBL/GenBank/DDBJ databases">
        <title>Nesterenkonia muleiensis sp. nov., a novel actinobacterium isolated from sap of Populus euphratica.</title>
        <authorList>
            <person name="Wang R."/>
        </authorList>
    </citation>
    <scope>NUCLEOTIDE SEQUENCE [LARGE SCALE GENOMIC DNA]</scope>
    <source>
        <strain evidence="11 12">F10</strain>
    </source>
</reference>